<evidence type="ECO:0000256" key="3">
    <source>
        <dbReference type="ARBA" id="ARBA00022454"/>
    </source>
</evidence>
<comment type="caution">
    <text evidence="10">The sequence shown here is derived from an EMBL/GenBank/DDBJ whole genome shotgun (WGS) entry which is preliminary data.</text>
</comment>
<evidence type="ECO:0000256" key="6">
    <source>
        <dbReference type="ARBA" id="ARBA00022838"/>
    </source>
</evidence>
<comment type="subcellular location">
    <subcellularLocation>
        <location evidence="1">Chromosome</location>
        <location evidence="1">Centromere</location>
        <location evidence="1">Kinetochore</location>
    </subcellularLocation>
</comment>
<evidence type="ECO:0000256" key="5">
    <source>
        <dbReference type="ARBA" id="ARBA00022776"/>
    </source>
</evidence>
<proteinExistence type="inferred from homology"/>
<dbReference type="GeneID" id="90037256"/>
<dbReference type="Pfam" id="PF05859">
    <property type="entry name" value="Mis12"/>
    <property type="match status" value="1"/>
</dbReference>
<dbReference type="RefSeq" id="XP_064771119.1">
    <property type="nucleotide sequence ID" value="XM_064911744.1"/>
</dbReference>
<keyword evidence="5" id="KW-0498">Mitosis</keyword>
<comment type="similarity">
    <text evidence="2">Belongs to the mis12 family.</text>
</comment>
<accession>A0ABR1FE21</accession>
<evidence type="ECO:0000256" key="1">
    <source>
        <dbReference type="ARBA" id="ARBA00004629"/>
    </source>
</evidence>
<evidence type="ECO:0000313" key="11">
    <source>
        <dbReference type="Proteomes" id="UP001498771"/>
    </source>
</evidence>
<keyword evidence="8" id="KW-0131">Cell cycle</keyword>
<keyword evidence="9" id="KW-0137">Centromere</keyword>
<protein>
    <submittedName>
        <fullName evidence="10">Mis12 protein-domain-containing protein</fullName>
    </submittedName>
</protein>
<evidence type="ECO:0000256" key="8">
    <source>
        <dbReference type="ARBA" id="ARBA00023306"/>
    </source>
</evidence>
<evidence type="ECO:0000256" key="9">
    <source>
        <dbReference type="ARBA" id="ARBA00023328"/>
    </source>
</evidence>
<keyword evidence="4" id="KW-0132">Cell division</keyword>
<evidence type="ECO:0000313" key="10">
    <source>
        <dbReference type="EMBL" id="KAK7208086.1"/>
    </source>
</evidence>
<dbReference type="InterPro" id="IPR008685">
    <property type="entry name" value="Centromere_Mis12"/>
</dbReference>
<keyword evidence="11" id="KW-1185">Reference proteome</keyword>
<name>A0ABR1FE21_9ASCO</name>
<keyword evidence="6" id="KW-0995">Kinetochore</keyword>
<keyword evidence="3" id="KW-0158">Chromosome</keyword>
<dbReference type="PANTHER" id="PTHR14527">
    <property type="entry name" value="PROTEIN MIS12 HOMOLOG"/>
    <property type="match status" value="1"/>
</dbReference>
<reference evidence="10 11" key="1">
    <citation type="submission" date="2024-03" db="EMBL/GenBank/DDBJ databases">
        <title>Genome-scale model development and genomic sequencing of the oleaginous clade Lipomyces.</title>
        <authorList>
            <consortium name="Lawrence Berkeley National Laboratory"/>
            <person name="Czajka J.J."/>
            <person name="Han Y."/>
            <person name="Kim J."/>
            <person name="Mondo S.J."/>
            <person name="Hofstad B.A."/>
            <person name="Robles A."/>
            <person name="Haridas S."/>
            <person name="Riley R."/>
            <person name="LaButti K."/>
            <person name="Pangilinan J."/>
            <person name="Andreopoulos W."/>
            <person name="Lipzen A."/>
            <person name="Yan J."/>
            <person name="Wang M."/>
            <person name="Ng V."/>
            <person name="Grigoriev I.V."/>
            <person name="Spatafora J.W."/>
            <person name="Magnuson J.K."/>
            <person name="Baker S.E."/>
            <person name="Pomraning K.R."/>
        </authorList>
    </citation>
    <scope>NUCLEOTIDE SEQUENCE [LARGE SCALE GENOMIC DNA]</scope>
    <source>
        <strain evidence="10 11">Phaff 52-87</strain>
    </source>
</reference>
<dbReference type="PANTHER" id="PTHR14527:SF2">
    <property type="entry name" value="PROTEIN MIS12 HOMOLOG"/>
    <property type="match status" value="1"/>
</dbReference>
<evidence type="ECO:0000256" key="4">
    <source>
        <dbReference type="ARBA" id="ARBA00022618"/>
    </source>
</evidence>
<evidence type="ECO:0000256" key="7">
    <source>
        <dbReference type="ARBA" id="ARBA00023054"/>
    </source>
</evidence>
<sequence>MAQPSSGTTSLLTEHFEYPPIALLDDVINAVNNILYKCTAAIEAFLQNTPPCKDIPDEEIELGTAKLETLLEGIVDRNFDRFELYVLRNILAIPDDVADGWMRLSHHKGIDFSISHANLDNRLLNLRKTLQASYYANEKLRIKSRQNRQLITVLKTYDAALSFLRRTSGVAPMDETVRFLIAQSKEIQLRVASLRRLEENSTVELGGESKLPVSLPDEGVAASERDVYIEKMTAMIVNNTKETETEE</sequence>
<organism evidence="10 11">
    <name type="scientific">Myxozyma melibiosi</name>
    <dbReference type="NCBI Taxonomy" id="54550"/>
    <lineage>
        <taxon>Eukaryota</taxon>
        <taxon>Fungi</taxon>
        <taxon>Dikarya</taxon>
        <taxon>Ascomycota</taxon>
        <taxon>Saccharomycotina</taxon>
        <taxon>Lipomycetes</taxon>
        <taxon>Lipomycetales</taxon>
        <taxon>Lipomycetaceae</taxon>
        <taxon>Myxozyma</taxon>
    </lineage>
</organism>
<dbReference type="EMBL" id="JBBJBU010000001">
    <property type="protein sequence ID" value="KAK7208086.1"/>
    <property type="molecule type" value="Genomic_DNA"/>
</dbReference>
<keyword evidence="7" id="KW-0175">Coiled coil</keyword>
<dbReference type="Proteomes" id="UP001498771">
    <property type="component" value="Unassembled WGS sequence"/>
</dbReference>
<evidence type="ECO:0000256" key="2">
    <source>
        <dbReference type="ARBA" id="ARBA00008643"/>
    </source>
</evidence>
<gene>
    <name evidence="10" type="ORF">BZA70DRAFT_272871</name>
</gene>